<evidence type="ECO:0000313" key="2">
    <source>
        <dbReference type="Proteomes" id="UP000318422"/>
    </source>
</evidence>
<sequence length="69" mass="6951">MSQENSEASTNICPGCGAGFTCGMQAGQPECWCATLPPLLAVPAAGAGSCYCPACLARMIETQQGGPKI</sequence>
<dbReference type="Pfam" id="PF14375">
    <property type="entry name" value="Cys_rich_CWC"/>
    <property type="match status" value="1"/>
</dbReference>
<reference evidence="1 2" key="1">
    <citation type="submission" date="2019-06" db="EMBL/GenBank/DDBJ databases">
        <title>Whole genome shotgun sequence of Zoogloea ramigera NBRC 15342.</title>
        <authorList>
            <person name="Hosoyama A."/>
            <person name="Uohara A."/>
            <person name="Ohji S."/>
            <person name="Ichikawa N."/>
        </authorList>
    </citation>
    <scope>NUCLEOTIDE SEQUENCE [LARGE SCALE GENOMIC DNA]</scope>
    <source>
        <strain evidence="1 2">NBRC 15342</strain>
    </source>
</reference>
<proteinExistence type="predicted"/>
<accession>A0A4Y4CSJ9</accession>
<evidence type="ECO:0000313" key="1">
    <source>
        <dbReference type="EMBL" id="GEC95871.1"/>
    </source>
</evidence>
<keyword evidence="2" id="KW-1185">Reference proteome</keyword>
<organism evidence="1 2">
    <name type="scientific">Zoogloea ramigera</name>
    <dbReference type="NCBI Taxonomy" id="350"/>
    <lineage>
        <taxon>Bacteria</taxon>
        <taxon>Pseudomonadati</taxon>
        <taxon>Pseudomonadota</taxon>
        <taxon>Betaproteobacteria</taxon>
        <taxon>Rhodocyclales</taxon>
        <taxon>Zoogloeaceae</taxon>
        <taxon>Zoogloea</taxon>
    </lineage>
</organism>
<dbReference type="RefSeq" id="WP_141351649.1">
    <property type="nucleotide sequence ID" value="NZ_BJNV01000029.1"/>
</dbReference>
<dbReference type="Proteomes" id="UP000318422">
    <property type="component" value="Unassembled WGS sequence"/>
</dbReference>
<name>A0A4Y4CSJ9_ZOORA</name>
<dbReference type="OrthoDB" id="331868at2"/>
<evidence type="ECO:0008006" key="3">
    <source>
        <dbReference type="Google" id="ProtNLM"/>
    </source>
</evidence>
<protein>
    <recommendedName>
        <fullName evidence="3">Cysteine-rich CWC</fullName>
    </recommendedName>
</protein>
<dbReference type="InterPro" id="IPR032720">
    <property type="entry name" value="Cys_rich_CWC"/>
</dbReference>
<dbReference type="AlphaFoldDB" id="A0A4Y4CSJ9"/>
<gene>
    <name evidence="1" type="ORF">ZRA01_19440</name>
</gene>
<dbReference type="EMBL" id="BJNV01000029">
    <property type="protein sequence ID" value="GEC95871.1"/>
    <property type="molecule type" value="Genomic_DNA"/>
</dbReference>
<comment type="caution">
    <text evidence="1">The sequence shown here is derived from an EMBL/GenBank/DDBJ whole genome shotgun (WGS) entry which is preliminary data.</text>
</comment>